<protein>
    <submittedName>
        <fullName evidence="1">Uncharacterized protein</fullName>
    </submittedName>
</protein>
<gene>
    <name evidence="1" type="ORF">NCTC11155_01851</name>
</gene>
<name>A0A380YLY6_9BACE</name>
<dbReference type="AlphaFoldDB" id="A0A380YLY6"/>
<dbReference type="Proteomes" id="UP000254424">
    <property type="component" value="Unassembled WGS sequence"/>
</dbReference>
<evidence type="ECO:0000313" key="2">
    <source>
        <dbReference type="Proteomes" id="UP000254424"/>
    </source>
</evidence>
<evidence type="ECO:0000313" key="1">
    <source>
        <dbReference type="EMBL" id="SUV29859.1"/>
    </source>
</evidence>
<organism evidence="1 2">
    <name type="scientific">Bacteroides eggerthii</name>
    <dbReference type="NCBI Taxonomy" id="28111"/>
    <lineage>
        <taxon>Bacteria</taxon>
        <taxon>Pseudomonadati</taxon>
        <taxon>Bacteroidota</taxon>
        <taxon>Bacteroidia</taxon>
        <taxon>Bacteroidales</taxon>
        <taxon>Bacteroidaceae</taxon>
        <taxon>Bacteroides</taxon>
    </lineage>
</organism>
<reference evidence="1 2" key="1">
    <citation type="submission" date="2018-06" db="EMBL/GenBank/DDBJ databases">
        <authorList>
            <consortium name="Pathogen Informatics"/>
            <person name="Doyle S."/>
        </authorList>
    </citation>
    <scope>NUCLEOTIDE SEQUENCE [LARGE SCALE GENOMIC DNA]</scope>
    <source>
        <strain evidence="1 2">NCTC11155</strain>
    </source>
</reference>
<proteinExistence type="predicted"/>
<dbReference type="EMBL" id="UFSX01000001">
    <property type="protein sequence ID" value="SUV29859.1"/>
    <property type="molecule type" value="Genomic_DNA"/>
</dbReference>
<sequence length="112" mass="12318">MPLVMVTVGDMNELMSAFKMRADSIIVSDRVVGNSLLIAGRIQNRVFPEVILERIAATGGVCKVSVGEGVVIEMDKEIAEETVYIISSLGEQNIELDIEEVEKRKINLYYGG</sequence>
<accession>A0A380YLY6</accession>